<accession>A0A2T1AAI2</accession>
<dbReference type="SUPFAM" id="SSF52833">
    <property type="entry name" value="Thioredoxin-like"/>
    <property type="match status" value="1"/>
</dbReference>
<dbReference type="GO" id="GO:0016853">
    <property type="term" value="F:isomerase activity"/>
    <property type="evidence" value="ECO:0007669"/>
    <property type="project" value="UniProtKB-KW"/>
</dbReference>
<dbReference type="InterPro" id="IPR013766">
    <property type="entry name" value="Thioredoxin_domain"/>
</dbReference>
<organism evidence="3 4">
    <name type="scientific">Tritonibacter scottomollicae</name>
    <name type="common">Epibacterium scottomollicae</name>
    <dbReference type="NCBI Taxonomy" id="483013"/>
    <lineage>
        <taxon>Bacteria</taxon>
        <taxon>Pseudomonadati</taxon>
        <taxon>Pseudomonadota</taxon>
        <taxon>Alphaproteobacteria</taxon>
        <taxon>Rhodobacterales</taxon>
        <taxon>Paracoccaceae</taxon>
        <taxon>Tritonibacter</taxon>
    </lineage>
</organism>
<proteinExistence type="predicted"/>
<comment type="caution">
    <text evidence="3">The sequence shown here is derived from an EMBL/GenBank/DDBJ whole genome shotgun (WGS) entry which is preliminary data.</text>
</comment>
<evidence type="ECO:0000313" key="3">
    <source>
        <dbReference type="EMBL" id="PRZ45600.1"/>
    </source>
</evidence>
<dbReference type="InterPro" id="IPR036249">
    <property type="entry name" value="Thioredoxin-like_sf"/>
</dbReference>
<sequence>MISSNRTFGKTLMASAVGFALLWTPAAAEQGSRDMSKRQAGEGFTARAVERTEGTDAEFDERVRQALLRNPEIMLEIFALLEQKEVASKAVKDQDLIASVADDLFAGLDPDKPILVEFQDYNCGYCRKSHATVQALREQMPDLQLVLMEMPILSDGSRYTAQAALALKALEGEEAYLNFADAIMGGTATANVGTVLRVLTDQGHDAEAVVKAIKSGQGADELKKAQDLADALGVTGTPYFVGPSGIIRGAASIERLKGLTTSGETNR</sequence>
<reference evidence="3 4" key="1">
    <citation type="submission" date="2018-03" db="EMBL/GenBank/DDBJ databases">
        <title>Genomic Encyclopedia of Archaeal and Bacterial Type Strains, Phase II (KMG-II): from individual species to whole genera.</title>
        <authorList>
            <person name="Goeker M."/>
        </authorList>
    </citation>
    <scope>NUCLEOTIDE SEQUENCE [LARGE SCALE GENOMIC DNA]</scope>
    <source>
        <strain evidence="3 4">DSM 25328</strain>
    </source>
</reference>
<name>A0A2T1AAI2_TRISK</name>
<keyword evidence="1" id="KW-0732">Signal</keyword>
<feature type="chain" id="PRO_5015786517" evidence="1">
    <location>
        <begin position="29"/>
        <end position="267"/>
    </location>
</feature>
<protein>
    <submittedName>
        <fullName evidence="3">Protein-disulfide isomerase</fullName>
    </submittedName>
</protein>
<dbReference type="Proteomes" id="UP000237718">
    <property type="component" value="Unassembled WGS sequence"/>
</dbReference>
<dbReference type="PROSITE" id="PS51352">
    <property type="entry name" value="THIOREDOXIN_2"/>
    <property type="match status" value="1"/>
</dbReference>
<feature type="domain" description="Thioredoxin" evidence="2">
    <location>
        <begin position="80"/>
        <end position="218"/>
    </location>
</feature>
<dbReference type="EMBL" id="PVUF01000014">
    <property type="protein sequence ID" value="PRZ45600.1"/>
    <property type="molecule type" value="Genomic_DNA"/>
</dbReference>
<dbReference type="AlphaFoldDB" id="A0A2T1AAI2"/>
<evidence type="ECO:0000256" key="1">
    <source>
        <dbReference type="SAM" id="SignalP"/>
    </source>
</evidence>
<evidence type="ECO:0000313" key="4">
    <source>
        <dbReference type="Proteomes" id="UP000237718"/>
    </source>
</evidence>
<evidence type="ECO:0000259" key="2">
    <source>
        <dbReference type="PROSITE" id="PS51352"/>
    </source>
</evidence>
<dbReference type="Gene3D" id="3.40.30.10">
    <property type="entry name" value="Glutaredoxin"/>
    <property type="match status" value="1"/>
</dbReference>
<dbReference type="Pfam" id="PF01323">
    <property type="entry name" value="DSBA"/>
    <property type="match status" value="1"/>
</dbReference>
<keyword evidence="3" id="KW-0413">Isomerase</keyword>
<dbReference type="GO" id="GO:0016491">
    <property type="term" value="F:oxidoreductase activity"/>
    <property type="evidence" value="ECO:0007669"/>
    <property type="project" value="InterPro"/>
</dbReference>
<gene>
    <name evidence="3" type="ORF">CLV89_11451</name>
</gene>
<dbReference type="InterPro" id="IPR001853">
    <property type="entry name" value="DSBA-like_thioredoxin_dom"/>
</dbReference>
<feature type="signal peptide" evidence="1">
    <location>
        <begin position="1"/>
        <end position="28"/>
    </location>
</feature>